<dbReference type="EMBL" id="OZ034814">
    <property type="protein sequence ID" value="CAL1362163.1"/>
    <property type="molecule type" value="Genomic_DNA"/>
</dbReference>
<dbReference type="AlphaFoldDB" id="A0AAV2D075"/>
<evidence type="ECO:0000313" key="1">
    <source>
        <dbReference type="EMBL" id="CAL1362163.1"/>
    </source>
</evidence>
<gene>
    <name evidence="1" type="ORF">LTRI10_LOCUS9332</name>
</gene>
<dbReference type="Proteomes" id="UP001497516">
    <property type="component" value="Chromosome 10"/>
</dbReference>
<evidence type="ECO:0000313" key="2">
    <source>
        <dbReference type="Proteomes" id="UP001497516"/>
    </source>
</evidence>
<sequence>MGQTSETVELASPVEDISKSPVEDISVSYSEHDHELEPQADYEEPIGRPLRQHHLPAKYNDCELDPRMNFGGFGSVATVCIYPVNLHVYHLNKVDKRYAPQSVLA</sequence>
<protein>
    <submittedName>
        <fullName evidence="1">Uncharacterized protein</fullName>
    </submittedName>
</protein>
<proteinExistence type="predicted"/>
<organism evidence="1 2">
    <name type="scientific">Linum trigynum</name>
    <dbReference type="NCBI Taxonomy" id="586398"/>
    <lineage>
        <taxon>Eukaryota</taxon>
        <taxon>Viridiplantae</taxon>
        <taxon>Streptophyta</taxon>
        <taxon>Embryophyta</taxon>
        <taxon>Tracheophyta</taxon>
        <taxon>Spermatophyta</taxon>
        <taxon>Magnoliopsida</taxon>
        <taxon>eudicotyledons</taxon>
        <taxon>Gunneridae</taxon>
        <taxon>Pentapetalae</taxon>
        <taxon>rosids</taxon>
        <taxon>fabids</taxon>
        <taxon>Malpighiales</taxon>
        <taxon>Linaceae</taxon>
        <taxon>Linum</taxon>
    </lineage>
</organism>
<name>A0AAV2D075_9ROSI</name>
<reference evidence="1 2" key="1">
    <citation type="submission" date="2024-04" db="EMBL/GenBank/DDBJ databases">
        <authorList>
            <person name="Fracassetti M."/>
        </authorList>
    </citation>
    <scope>NUCLEOTIDE SEQUENCE [LARGE SCALE GENOMIC DNA]</scope>
</reference>
<accession>A0AAV2D075</accession>
<keyword evidence="2" id="KW-1185">Reference proteome</keyword>